<dbReference type="Pfam" id="PF00005">
    <property type="entry name" value="ABC_tran"/>
    <property type="match status" value="1"/>
</dbReference>
<dbReference type="GO" id="GO:0005524">
    <property type="term" value="F:ATP binding"/>
    <property type="evidence" value="ECO:0007669"/>
    <property type="project" value="UniProtKB-KW"/>
</dbReference>
<evidence type="ECO:0000256" key="3">
    <source>
        <dbReference type="ARBA" id="ARBA00022840"/>
    </source>
</evidence>
<name>A0A2J6WFU3_9BACT</name>
<dbReference type="InterPro" id="IPR003439">
    <property type="entry name" value="ABC_transporter-like_ATP-bd"/>
</dbReference>
<protein>
    <submittedName>
        <fullName evidence="5">ABC transporter ATP-binding protein</fullName>
    </submittedName>
</protein>
<dbReference type="PANTHER" id="PTHR42734">
    <property type="entry name" value="METAL TRANSPORT SYSTEM ATP-BINDING PROTEIN TM_0124-RELATED"/>
    <property type="match status" value="1"/>
</dbReference>
<sequence>MIKIENLNFGYFDTEVLKGLSIEVKEGETLALLGPNGSGKTTLLKLLSKILEPRGGTVLILGKDIRRYSYNELAKTVSLVPQIHRATQPYTVFDVVLMGRNPQMDAMFPKESDKRIALSILEELGIYHLKDRPYTDISGGELRLVLIARALAQESKVMLFDEPTAFLDFKNASLVLQKIIELKEKKGKTIVVTLHDPNEALQVSDRILLMKKGEMVAIGKPEEVLTEKNLKYVYGIDVEKVSINGRTFIYAK</sequence>
<evidence type="ECO:0000256" key="1">
    <source>
        <dbReference type="ARBA" id="ARBA00022448"/>
    </source>
</evidence>
<evidence type="ECO:0000313" key="5">
    <source>
        <dbReference type="EMBL" id="PMP68603.1"/>
    </source>
</evidence>
<keyword evidence="3 5" id="KW-0067">ATP-binding</keyword>
<dbReference type="CDD" id="cd03214">
    <property type="entry name" value="ABC_Iron-Siderophores_B12_Hemin"/>
    <property type="match status" value="1"/>
</dbReference>
<dbReference type="AlphaFoldDB" id="A0A2J6WFU3"/>
<dbReference type="SUPFAM" id="SSF52540">
    <property type="entry name" value="P-loop containing nucleoside triphosphate hydrolases"/>
    <property type="match status" value="1"/>
</dbReference>
<keyword evidence="1" id="KW-0813">Transport</keyword>
<dbReference type="InterPro" id="IPR027417">
    <property type="entry name" value="P-loop_NTPase"/>
</dbReference>
<gene>
    <name evidence="5" type="ORF">C0189_00845</name>
</gene>
<dbReference type="FunFam" id="3.40.50.300:FF:000134">
    <property type="entry name" value="Iron-enterobactin ABC transporter ATP-binding protein"/>
    <property type="match status" value="1"/>
</dbReference>
<dbReference type="GO" id="GO:0016887">
    <property type="term" value="F:ATP hydrolysis activity"/>
    <property type="evidence" value="ECO:0007669"/>
    <property type="project" value="InterPro"/>
</dbReference>
<reference evidence="5 6" key="1">
    <citation type="submission" date="2018-01" db="EMBL/GenBank/DDBJ databases">
        <title>Metagenomic assembled genomes from two thermal pools in the Uzon Caldera, Kamchatka, Russia.</title>
        <authorList>
            <person name="Wilkins L."/>
            <person name="Ettinger C."/>
        </authorList>
    </citation>
    <scope>NUCLEOTIDE SEQUENCE [LARGE SCALE GENOMIC DNA]</scope>
    <source>
        <strain evidence="5">ZAV-07</strain>
    </source>
</reference>
<evidence type="ECO:0000259" key="4">
    <source>
        <dbReference type="PROSITE" id="PS50893"/>
    </source>
</evidence>
<dbReference type="PROSITE" id="PS50893">
    <property type="entry name" value="ABC_TRANSPORTER_2"/>
    <property type="match status" value="1"/>
</dbReference>
<dbReference type="RefSeq" id="WP_424587072.1">
    <property type="nucleotide sequence ID" value="NZ_JBNARP010000049.1"/>
</dbReference>
<dbReference type="PROSITE" id="PS00211">
    <property type="entry name" value="ABC_TRANSPORTER_1"/>
    <property type="match status" value="1"/>
</dbReference>
<dbReference type="EMBL" id="PNIL01000013">
    <property type="protein sequence ID" value="PMP68603.1"/>
    <property type="molecule type" value="Genomic_DNA"/>
</dbReference>
<keyword evidence="2" id="KW-0547">Nucleotide-binding</keyword>
<evidence type="ECO:0000256" key="2">
    <source>
        <dbReference type="ARBA" id="ARBA00022741"/>
    </source>
</evidence>
<feature type="domain" description="ABC transporter" evidence="4">
    <location>
        <begin position="2"/>
        <end position="237"/>
    </location>
</feature>
<dbReference type="SMART" id="SM00382">
    <property type="entry name" value="AAA"/>
    <property type="match status" value="1"/>
</dbReference>
<dbReference type="Gene3D" id="3.40.50.300">
    <property type="entry name" value="P-loop containing nucleotide triphosphate hydrolases"/>
    <property type="match status" value="1"/>
</dbReference>
<dbReference type="InterPro" id="IPR050153">
    <property type="entry name" value="Metal_Ion_Import_ABC"/>
</dbReference>
<dbReference type="Proteomes" id="UP000237040">
    <property type="component" value="Unassembled WGS sequence"/>
</dbReference>
<organism evidence="5 6">
    <name type="scientific">Caldisericum exile</name>
    <dbReference type="NCBI Taxonomy" id="693075"/>
    <lineage>
        <taxon>Bacteria</taxon>
        <taxon>Pseudomonadati</taxon>
        <taxon>Caldisericota/Cryosericota group</taxon>
        <taxon>Caldisericota</taxon>
        <taxon>Caldisericia</taxon>
        <taxon>Caldisericales</taxon>
        <taxon>Caldisericaceae</taxon>
        <taxon>Caldisericum</taxon>
    </lineage>
</organism>
<dbReference type="InterPro" id="IPR003593">
    <property type="entry name" value="AAA+_ATPase"/>
</dbReference>
<proteinExistence type="predicted"/>
<accession>A0A2J6WFU3</accession>
<evidence type="ECO:0000313" key="6">
    <source>
        <dbReference type="Proteomes" id="UP000237040"/>
    </source>
</evidence>
<dbReference type="InterPro" id="IPR017871">
    <property type="entry name" value="ABC_transporter-like_CS"/>
</dbReference>
<comment type="caution">
    <text evidence="5">The sequence shown here is derived from an EMBL/GenBank/DDBJ whole genome shotgun (WGS) entry which is preliminary data.</text>
</comment>
<dbReference type="PANTHER" id="PTHR42734:SF19">
    <property type="entry name" value="IRON COMPOUNDS ABC TRANSPORTER, ATP-BINDING PROTEIN"/>
    <property type="match status" value="1"/>
</dbReference>